<dbReference type="Proteomes" id="UP000644115">
    <property type="component" value="Unassembled WGS sequence"/>
</dbReference>
<proteinExistence type="predicted"/>
<organism evidence="2 3">
    <name type="scientific">Lentihominibacter faecis</name>
    <dbReference type="NCBI Taxonomy" id="2764712"/>
    <lineage>
        <taxon>Bacteria</taxon>
        <taxon>Bacillati</taxon>
        <taxon>Bacillota</taxon>
        <taxon>Clostridia</taxon>
        <taxon>Peptostreptococcales</taxon>
        <taxon>Anaerovoracaceae</taxon>
        <taxon>Lentihominibacter</taxon>
    </lineage>
</organism>
<reference evidence="2" key="1">
    <citation type="submission" date="2020-08" db="EMBL/GenBank/DDBJ databases">
        <authorList>
            <person name="Liu C."/>
            <person name="Sun Q."/>
        </authorList>
    </citation>
    <scope>NUCLEOTIDE SEQUENCE</scope>
    <source>
        <strain evidence="2">BX16</strain>
    </source>
</reference>
<dbReference type="AlphaFoldDB" id="A0A923NEQ3"/>
<dbReference type="InterPro" id="IPR007212">
    <property type="entry name" value="Zf-like"/>
</dbReference>
<dbReference type="RefSeq" id="WP_249286737.1">
    <property type="nucleotide sequence ID" value="NZ_JACRWC010000057.1"/>
</dbReference>
<feature type="domain" description="Cysteine-rich small" evidence="1">
    <location>
        <begin position="16"/>
        <end position="95"/>
    </location>
</feature>
<dbReference type="Pfam" id="PF04071">
    <property type="entry name" value="zf-like"/>
    <property type="match status" value="1"/>
</dbReference>
<name>A0A923NEQ3_9FIRM</name>
<dbReference type="EMBL" id="JACRWC010000057">
    <property type="protein sequence ID" value="MBC5999282.1"/>
    <property type="molecule type" value="Genomic_DNA"/>
</dbReference>
<evidence type="ECO:0000259" key="1">
    <source>
        <dbReference type="Pfam" id="PF04071"/>
    </source>
</evidence>
<protein>
    <submittedName>
        <fullName evidence="2">Cysteine-rich small domain-containing protein</fullName>
    </submittedName>
</protein>
<evidence type="ECO:0000313" key="3">
    <source>
        <dbReference type="Proteomes" id="UP000644115"/>
    </source>
</evidence>
<keyword evidence="3" id="KW-1185">Reference proteome</keyword>
<comment type="caution">
    <text evidence="2">The sequence shown here is derived from an EMBL/GenBank/DDBJ whole genome shotgun (WGS) entry which is preliminary data.</text>
</comment>
<sequence>MSSKTGGYEPPKTENFKFFSHRQCEYFPCHRLKGGMAEEDFNCLFCYCPLYALGEDCGGNFTYYKGVKDCTDCLIPHSHNAYDYITSRFGELVVLAQEKEPVDSPEKI</sequence>
<accession>A0A923NEQ3</accession>
<evidence type="ECO:0000313" key="2">
    <source>
        <dbReference type="EMBL" id="MBC5999282.1"/>
    </source>
</evidence>
<gene>
    <name evidence="2" type="ORF">H8876_04650</name>
</gene>